<dbReference type="EMBL" id="BMAW01032340">
    <property type="protein sequence ID" value="GFU25186.1"/>
    <property type="molecule type" value="Genomic_DNA"/>
</dbReference>
<gene>
    <name evidence="1" type="ORF">NPIL_615831</name>
</gene>
<dbReference type="AlphaFoldDB" id="A0A8X6QLE5"/>
<organism evidence="1 2">
    <name type="scientific">Nephila pilipes</name>
    <name type="common">Giant wood spider</name>
    <name type="synonym">Nephila maculata</name>
    <dbReference type="NCBI Taxonomy" id="299642"/>
    <lineage>
        <taxon>Eukaryota</taxon>
        <taxon>Metazoa</taxon>
        <taxon>Ecdysozoa</taxon>
        <taxon>Arthropoda</taxon>
        <taxon>Chelicerata</taxon>
        <taxon>Arachnida</taxon>
        <taxon>Araneae</taxon>
        <taxon>Araneomorphae</taxon>
        <taxon>Entelegynae</taxon>
        <taxon>Araneoidea</taxon>
        <taxon>Nephilidae</taxon>
        <taxon>Nephila</taxon>
    </lineage>
</organism>
<protein>
    <submittedName>
        <fullName evidence="1">Uncharacterized protein</fullName>
    </submittedName>
</protein>
<dbReference type="Proteomes" id="UP000887013">
    <property type="component" value="Unassembled WGS sequence"/>
</dbReference>
<evidence type="ECO:0000313" key="2">
    <source>
        <dbReference type="Proteomes" id="UP000887013"/>
    </source>
</evidence>
<accession>A0A8X6QLE5</accession>
<sequence>MLKCVVRSKYAKGVDTNSFHIFRPYDACAVRGLVSCVTIFSFVWRDLLSLELSPSVPCLHFKELPTLQSVGHTVNPMSRETEFNHHENRDFSCS</sequence>
<evidence type="ECO:0000313" key="1">
    <source>
        <dbReference type="EMBL" id="GFU25186.1"/>
    </source>
</evidence>
<reference evidence="1" key="1">
    <citation type="submission" date="2020-08" db="EMBL/GenBank/DDBJ databases">
        <title>Multicomponent nature underlies the extraordinary mechanical properties of spider dragline silk.</title>
        <authorList>
            <person name="Kono N."/>
            <person name="Nakamura H."/>
            <person name="Mori M."/>
            <person name="Yoshida Y."/>
            <person name="Ohtoshi R."/>
            <person name="Malay A.D."/>
            <person name="Moran D.A.P."/>
            <person name="Tomita M."/>
            <person name="Numata K."/>
            <person name="Arakawa K."/>
        </authorList>
    </citation>
    <scope>NUCLEOTIDE SEQUENCE</scope>
</reference>
<name>A0A8X6QLE5_NEPPI</name>
<proteinExistence type="predicted"/>
<keyword evidence="2" id="KW-1185">Reference proteome</keyword>
<comment type="caution">
    <text evidence="1">The sequence shown here is derived from an EMBL/GenBank/DDBJ whole genome shotgun (WGS) entry which is preliminary data.</text>
</comment>